<name>A0A8S9TXE9_PHYIN</name>
<proteinExistence type="predicted"/>
<evidence type="ECO:0000313" key="2">
    <source>
        <dbReference type="EMBL" id="KAF4132182.1"/>
    </source>
</evidence>
<dbReference type="EMBL" id="JAACNO010002579">
    <property type="protein sequence ID" value="KAF4132182.1"/>
    <property type="molecule type" value="Genomic_DNA"/>
</dbReference>
<dbReference type="Proteomes" id="UP000704712">
    <property type="component" value="Unassembled WGS sequence"/>
</dbReference>
<evidence type="ECO:0000256" key="1">
    <source>
        <dbReference type="SAM" id="MobiDB-lite"/>
    </source>
</evidence>
<reference evidence="2" key="1">
    <citation type="submission" date="2020-03" db="EMBL/GenBank/DDBJ databases">
        <title>Hybrid Assembly of Korean Phytophthora infestans isolates.</title>
        <authorList>
            <person name="Prokchorchik M."/>
            <person name="Lee Y."/>
            <person name="Seo J."/>
            <person name="Cho J.-H."/>
            <person name="Park Y.-E."/>
            <person name="Jang D.-C."/>
            <person name="Im J.-S."/>
            <person name="Choi J.-G."/>
            <person name="Park H.-J."/>
            <person name="Lee G.-B."/>
            <person name="Lee Y.-G."/>
            <person name="Hong S.-Y."/>
            <person name="Cho K."/>
            <person name="Sohn K.H."/>
        </authorList>
    </citation>
    <scope>NUCLEOTIDE SEQUENCE</scope>
    <source>
        <strain evidence="2">KR_2_A2</strain>
    </source>
</reference>
<sequence length="322" mass="34807">MTPAKKGWQANARPLSSATRAKGGKDVTKKKGRPSKPPHASSLRIDAPAADAATHSSPGPMITKPASAPGQDTSAQDASSGPFDTSTQAPNATLRERKPIDYVFAVQGFAVDDDNDEDYNPERDPADGRDDDLEDIPSTIRTVDQGRHADTSIDRLKDNTDNAKEVNDGEDFDDKRKCDGEQHVTGFEASILRFVQAAREEAEKAAREEAEKAAREEAEKAAREEAEKAAREEAEKAAREEAEKEVASSHTAAEDDMKPVSGQGHIKAIDGATEITVENGTADANTAIRDAGGTVLHKVNLNETNQELTLHRRARNEYRPDS</sequence>
<protein>
    <submittedName>
        <fullName evidence="2">Uncharacterized protein</fullName>
    </submittedName>
</protein>
<dbReference type="AlphaFoldDB" id="A0A8S9TXE9"/>
<feature type="compositionally biased region" description="Polar residues" evidence="1">
    <location>
        <begin position="70"/>
        <end position="91"/>
    </location>
</feature>
<comment type="caution">
    <text evidence="2">The sequence shown here is derived from an EMBL/GenBank/DDBJ whole genome shotgun (WGS) entry which is preliminary data.</text>
</comment>
<organism evidence="2 3">
    <name type="scientific">Phytophthora infestans</name>
    <name type="common">Potato late blight agent</name>
    <name type="synonym">Botrytis infestans</name>
    <dbReference type="NCBI Taxonomy" id="4787"/>
    <lineage>
        <taxon>Eukaryota</taxon>
        <taxon>Sar</taxon>
        <taxon>Stramenopiles</taxon>
        <taxon>Oomycota</taxon>
        <taxon>Peronosporomycetes</taxon>
        <taxon>Peronosporales</taxon>
        <taxon>Peronosporaceae</taxon>
        <taxon>Phytophthora</taxon>
    </lineage>
</organism>
<feature type="region of interest" description="Disordered" evidence="1">
    <location>
        <begin position="201"/>
        <end position="264"/>
    </location>
</feature>
<evidence type="ECO:0000313" key="3">
    <source>
        <dbReference type="Proteomes" id="UP000704712"/>
    </source>
</evidence>
<feature type="region of interest" description="Disordered" evidence="1">
    <location>
        <begin position="1"/>
        <end position="149"/>
    </location>
</feature>
<gene>
    <name evidence="2" type="ORF">GN958_ATG18620</name>
</gene>
<feature type="compositionally biased region" description="Basic and acidic residues" evidence="1">
    <location>
        <begin position="201"/>
        <end position="258"/>
    </location>
</feature>
<accession>A0A8S9TXE9</accession>